<evidence type="ECO:0000313" key="1">
    <source>
        <dbReference type="EMBL" id="GBC63955.1"/>
    </source>
</evidence>
<gene>
    <name evidence="1" type="ORF">DENIS_4955</name>
</gene>
<name>A0A401G4A2_9BACT</name>
<dbReference type="AlphaFoldDB" id="A0A401G4A2"/>
<reference evidence="2" key="1">
    <citation type="submission" date="2017-11" db="EMBL/GenBank/DDBJ databases">
        <authorList>
            <person name="Watanabe M."/>
            <person name="Kojima H."/>
        </authorList>
    </citation>
    <scope>NUCLEOTIDE SEQUENCE [LARGE SCALE GENOMIC DNA]</scope>
    <source>
        <strain evidence="2">Tokyo 01</strain>
    </source>
</reference>
<keyword evidence="2" id="KW-1185">Reference proteome</keyword>
<organism evidence="1 2">
    <name type="scientific">Desulfonema ishimotonii</name>
    <dbReference type="NCBI Taxonomy" id="45657"/>
    <lineage>
        <taxon>Bacteria</taxon>
        <taxon>Pseudomonadati</taxon>
        <taxon>Thermodesulfobacteriota</taxon>
        <taxon>Desulfobacteria</taxon>
        <taxon>Desulfobacterales</taxon>
        <taxon>Desulfococcaceae</taxon>
        <taxon>Desulfonema</taxon>
    </lineage>
</organism>
<comment type="caution">
    <text evidence="1">The sequence shown here is derived from an EMBL/GenBank/DDBJ whole genome shotgun (WGS) entry which is preliminary data.</text>
</comment>
<accession>A0A401G4A2</accession>
<dbReference type="AntiFam" id="ANF00008">
    <property type="entry name" value="Translation of CRISPR region"/>
</dbReference>
<dbReference type="EMBL" id="BEXT01000001">
    <property type="protein sequence ID" value="GBC63955.1"/>
    <property type="molecule type" value="Genomic_DNA"/>
</dbReference>
<proteinExistence type="predicted"/>
<evidence type="ECO:0000313" key="2">
    <source>
        <dbReference type="Proteomes" id="UP000288096"/>
    </source>
</evidence>
<dbReference type="AntiFam" id="ANF00272">
    <property type="entry name" value="Translation of CRISPR region"/>
</dbReference>
<protein>
    <submittedName>
        <fullName evidence="1">Uncharacterized protein</fullName>
    </submittedName>
</protein>
<dbReference type="Proteomes" id="UP000288096">
    <property type="component" value="Unassembled WGS sequence"/>
</dbReference>
<reference evidence="2" key="2">
    <citation type="submission" date="2019-01" db="EMBL/GenBank/DDBJ databases">
        <title>Genome sequence of Desulfonema ishimotonii strain Tokyo 01.</title>
        <authorList>
            <person name="Fukui M."/>
        </authorList>
    </citation>
    <scope>NUCLEOTIDE SEQUENCE [LARGE SCALE GENOMIC DNA]</scope>
    <source>
        <strain evidence="2">Tokyo 01</strain>
    </source>
</reference>
<sequence>MGRDTHGTAHRLDIRVSIHAPAWGATASALSAHRLPSCFNPRARMGRDIISVVNTVFMLRFNPRARMGRDIGMSWLIAYDMLFQSTRPHGARHQNIPYHNPYRPVSIHAPAWGAT</sequence>